<gene>
    <name evidence="2" type="ORF">WN51_02647</name>
</gene>
<organism evidence="2 3">
    <name type="scientific">Melipona quadrifasciata</name>
    <dbReference type="NCBI Taxonomy" id="166423"/>
    <lineage>
        <taxon>Eukaryota</taxon>
        <taxon>Metazoa</taxon>
        <taxon>Ecdysozoa</taxon>
        <taxon>Arthropoda</taxon>
        <taxon>Hexapoda</taxon>
        <taxon>Insecta</taxon>
        <taxon>Pterygota</taxon>
        <taxon>Neoptera</taxon>
        <taxon>Endopterygota</taxon>
        <taxon>Hymenoptera</taxon>
        <taxon>Apocrita</taxon>
        <taxon>Aculeata</taxon>
        <taxon>Apoidea</taxon>
        <taxon>Anthophila</taxon>
        <taxon>Apidae</taxon>
        <taxon>Melipona</taxon>
    </lineage>
</organism>
<feature type="compositionally biased region" description="Basic residues" evidence="1">
    <location>
        <begin position="109"/>
        <end position="120"/>
    </location>
</feature>
<name>A0A0N0BDT8_9HYME</name>
<protein>
    <submittedName>
        <fullName evidence="2">Uncharacterized protein</fullName>
    </submittedName>
</protein>
<dbReference type="Proteomes" id="UP000053105">
    <property type="component" value="Unassembled WGS sequence"/>
</dbReference>
<proteinExistence type="predicted"/>
<accession>A0A0N0BDT8</accession>
<evidence type="ECO:0000313" key="3">
    <source>
        <dbReference type="Proteomes" id="UP000053105"/>
    </source>
</evidence>
<evidence type="ECO:0000313" key="2">
    <source>
        <dbReference type="EMBL" id="KOX70591.1"/>
    </source>
</evidence>
<feature type="compositionally biased region" description="Basic and acidic residues" evidence="1">
    <location>
        <begin position="95"/>
        <end position="105"/>
    </location>
</feature>
<dbReference type="AlphaFoldDB" id="A0A0N0BDT8"/>
<feature type="region of interest" description="Disordered" evidence="1">
    <location>
        <begin position="1"/>
        <end position="120"/>
    </location>
</feature>
<sequence>MVRVGQYIGGTSREGGSAKGLVHEENTRSRKEKARGEASRKRRGRRKVEENRARRRGGGERRSKRRREHRGQGEKERVATTIEGEWRKHLPAARGEGREMGRREGSQTNHKKGRLRDKAE</sequence>
<evidence type="ECO:0000256" key="1">
    <source>
        <dbReference type="SAM" id="MobiDB-lite"/>
    </source>
</evidence>
<feature type="compositionally biased region" description="Basic and acidic residues" evidence="1">
    <location>
        <begin position="47"/>
        <end position="61"/>
    </location>
</feature>
<feature type="compositionally biased region" description="Basic and acidic residues" evidence="1">
    <location>
        <begin position="70"/>
        <end position="88"/>
    </location>
</feature>
<keyword evidence="3" id="KW-1185">Reference proteome</keyword>
<feature type="compositionally biased region" description="Basic and acidic residues" evidence="1">
    <location>
        <begin position="21"/>
        <end position="39"/>
    </location>
</feature>
<reference evidence="2 3" key="1">
    <citation type="submission" date="2015-07" db="EMBL/GenBank/DDBJ databases">
        <title>The genome of Melipona quadrifasciata.</title>
        <authorList>
            <person name="Pan H."/>
            <person name="Kapheim K."/>
        </authorList>
    </citation>
    <scope>NUCLEOTIDE SEQUENCE [LARGE SCALE GENOMIC DNA]</scope>
    <source>
        <strain evidence="2">0111107301</strain>
        <tissue evidence="2">Whole body</tissue>
    </source>
</reference>
<dbReference type="EMBL" id="KQ435859">
    <property type="protein sequence ID" value="KOX70591.1"/>
    <property type="molecule type" value="Genomic_DNA"/>
</dbReference>